<evidence type="ECO:0000313" key="1">
    <source>
        <dbReference type="EMBL" id="AEG67835.1"/>
    </source>
</evidence>
<name>F6FXV3_RALS8</name>
<accession>F6FXV3</accession>
<dbReference type="HOGENOM" id="CLU_3295415_0_0_4"/>
<protein>
    <submittedName>
        <fullName evidence="1">Uncharacterized protein</fullName>
    </submittedName>
</protein>
<organism evidence="1 2">
    <name type="scientific">Ralstonia solanacearum (strain Po82)</name>
    <dbReference type="NCBI Taxonomy" id="1031711"/>
    <lineage>
        <taxon>Bacteria</taxon>
        <taxon>Pseudomonadati</taxon>
        <taxon>Pseudomonadota</taxon>
        <taxon>Betaproteobacteria</taxon>
        <taxon>Burkholderiales</taxon>
        <taxon>Burkholderiaceae</taxon>
        <taxon>Ralstonia</taxon>
        <taxon>Ralstonia solanacearum species complex</taxon>
    </lineage>
</organism>
<gene>
    <name evidence="1" type="ordered locus">RSPO_c00532</name>
</gene>
<proteinExistence type="predicted"/>
<dbReference type="EMBL" id="CP002819">
    <property type="protein sequence ID" value="AEG67835.1"/>
    <property type="molecule type" value="Genomic_DNA"/>
</dbReference>
<sequence>MPSAYAVGQTAAAMRPAAAATMAGRAHAMKMFPLDVVSLM</sequence>
<dbReference type="Proteomes" id="UP000007953">
    <property type="component" value="Chromosome"/>
</dbReference>
<reference evidence="1 2" key="1">
    <citation type="journal article" date="2011" name="J. Bacteriol.">
        <title>Complete genome sequence of the plant pathogen Ralstonia solanacearum strain Po82.</title>
        <authorList>
            <person name="Xu J."/>
            <person name="Zheng H.J."/>
            <person name="Liu L."/>
            <person name="Pan Z.C."/>
            <person name="Prior P."/>
            <person name="Tang B."/>
            <person name="Xu J.S."/>
            <person name="Zhang H."/>
            <person name="Tian Q."/>
            <person name="Zhang L.Q."/>
            <person name="Feng J."/>
        </authorList>
    </citation>
    <scope>NUCLEOTIDE SEQUENCE [LARGE SCALE GENOMIC DNA]</scope>
    <source>
        <strain evidence="1 2">Po82</strain>
    </source>
</reference>
<evidence type="ECO:0000313" key="2">
    <source>
        <dbReference type="Proteomes" id="UP000007953"/>
    </source>
</evidence>
<dbReference type="KEGG" id="rsn:RSPO_c00532"/>
<dbReference type="AlphaFoldDB" id="F6FXV3"/>